<keyword evidence="6" id="KW-0509">mRNA transport</keyword>
<dbReference type="GO" id="GO:0005634">
    <property type="term" value="C:nucleus"/>
    <property type="evidence" value="ECO:0007669"/>
    <property type="project" value="UniProtKB-SubCell"/>
</dbReference>
<keyword evidence="12" id="KW-1185">Reference proteome</keyword>
<feature type="region of interest" description="Disordered" evidence="8">
    <location>
        <begin position="1"/>
        <end position="31"/>
    </location>
</feature>
<dbReference type="SUPFAM" id="SSF54928">
    <property type="entry name" value="RNA-binding domain, RBD"/>
    <property type="match status" value="1"/>
</dbReference>
<dbReference type="Gene3D" id="3.80.10.10">
    <property type="entry name" value="Ribonuclease Inhibitor"/>
    <property type="match status" value="1"/>
</dbReference>
<dbReference type="OrthoDB" id="9681503at2759"/>
<dbReference type="GO" id="GO:0003723">
    <property type="term" value="F:RNA binding"/>
    <property type="evidence" value="ECO:0007669"/>
    <property type="project" value="InterPro"/>
</dbReference>
<evidence type="ECO:0000259" key="9">
    <source>
        <dbReference type="Pfam" id="PF09162"/>
    </source>
</evidence>
<comment type="subcellular location">
    <subcellularLocation>
        <location evidence="2">Cytoplasm</location>
    </subcellularLocation>
    <subcellularLocation>
        <location evidence="1">Nucleus</location>
    </subcellularLocation>
</comment>
<evidence type="ECO:0000256" key="6">
    <source>
        <dbReference type="ARBA" id="ARBA00022816"/>
    </source>
</evidence>
<keyword evidence="5" id="KW-0963">Cytoplasm</keyword>
<evidence type="ECO:0000256" key="5">
    <source>
        <dbReference type="ARBA" id="ARBA00022490"/>
    </source>
</evidence>
<keyword evidence="4" id="KW-0813">Transport</keyword>
<dbReference type="FunFam" id="3.30.70.330:FF:000165">
    <property type="entry name" value="nuclear RNA export factor 1"/>
    <property type="match status" value="1"/>
</dbReference>
<dbReference type="PANTHER" id="PTHR10662:SF12">
    <property type="entry name" value="NUCLEAR RNA EXPORT FACTOR 3"/>
    <property type="match status" value="1"/>
</dbReference>
<feature type="compositionally biased region" description="Basic and acidic residues" evidence="8">
    <location>
        <begin position="722"/>
        <end position="762"/>
    </location>
</feature>
<dbReference type="InterPro" id="IPR035979">
    <property type="entry name" value="RBD_domain_sf"/>
</dbReference>
<dbReference type="Pfam" id="PF09162">
    <property type="entry name" value="Tap-RNA_bind"/>
    <property type="match status" value="1"/>
</dbReference>
<dbReference type="InterPro" id="IPR015245">
    <property type="entry name" value="Tap_RNA-bd"/>
</dbReference>
<proteinExistence type="inferred from homology"/>
<comment type="caution">
    <text evidence="11">The sequence shown here is derived from an EMBL/GenBank/DDBJ whole genome shotgun (WGS) entry which is preliminary data.</text>
</comment>
<evidence type="ECO:0000259" key="10">
    <source>
        <dbReference type="Pfam" id="PF24048"/>
    </source>
</evidence>
<evidence type="ECO:0000313" key="12">
    <source>
        <dbReference type="Proteomes" id="UP000700334"/>
    </source>
</evidence>
<evidence type="ECO:0000256" key="7">
    <source>
        <dbReference type="ARBA" id="ARBA00023242"/>
    </source>
</evidence>
<dbReference type="EMBL" id="JAGFMF010012071">
    <property type="protein sequence ID" value="KAG8507995.1"/>
    <property type="molecule type" value="Genomic_DNA"/>
</dbReference>
<dbReference type="Gene3D" id="3.10.450.50">
    <property type="match status" value="1"/>
</dbReference>
<dbReference type="InterPro" id="IPR057125">
    <property type="entry name" value="NXF1/2/3/5-like_LRR"/>
</dbReference>
<feature type="domain" description="Nuclear RNA export factor Tap RNA-binding" evidence="9">
    <location>
        <begin position="303"/>
        <end position="382"/>
    </location>
</feature>
<dbReference type="Pfam" id="PF24048">
    <property type="entry name" value="LRR_NXF1-5"/>
    <property type="match status" value="1"/>
</dbReference>
<feature type="non-terminal residue" evidence="11">
    <location>
        <position position="1"/>
    </location>
</feature>
<evidence type="ECO:0000256" key="4">
    <source>
        <dbReference type="ARBA" id="ARBA00022448"/>
    </source>
</evidence>
<protein>
    <submittedName>
        <fullName evidence="11">Nuclear RNA export factor 3</fullName>
    </submittedName>
</protein>
<name>A0A8J6DHH6_GALPY</name>
<feature type="region of interest" description="Disordered" evidence="8">
    <location>
        <begin position="715"/>
        <end position="784"/>
    </location>
</feature>
<dbReference type="InterPro" id="IPR021156">
    <property type="entry name" value="TF_A-like/BEX"/>
</dbReference>
<dbReference type="InterPro" id="IPR032710">
    <property type="entry name" value="NTF2-like_dom_sf"/>
</dbReference>
<dbReference type="AlphaFoldDB" id="A0A8J6DHH6"/>
<dbReference type="GO" id="GO:0016973">
    <property type="term" value="P:poly(A)+ mRNA export from nucleus"/>
    <property type="evidence" value="ECO:0007669"/>
    <property type="project" value="TreeGrafter"/>
</dbReference>
<dbReference type="PANTHER" id="PTHR10662">
    <property type="entry name" value="NUCLEAR RNA EXPORT FACTOR"/>
    <property type="match status" value="1"/>
</dbReference>
<organism evidence="11 12">
    <name type="scientific">Galemys pyrenaicus</name>
    <name type="common">Iberian desman</name>
    <name type="synonym">Pyrenean desman</name>
    <dbReference type="NCBI Taxonomy" id="202257"/>
    <lineage>
        <taxon>Eukaryota</taxon>
        <taxon>Metazoa</taxon>
        <taxon>Chordata</taxon>
        <taxon>Craniata</taxon>
        <taxon>Vertebrata</taxon>
        <taxon>Euteleostomi</taxon>
        <taxon>Mammalia</taxon>
        <taxon>Eutheria</taxon>
        <taxon>Laurasiatheria</taxon>
        <taxon>Eulipotyphla</taxon>
        <taxon>Talpidae</taxon>
        <taxon>Galemys</taxon>
    </lineage>
</organism>
<dbReference type="Gene3D" id="3.30.70.330">
    <property type="match status" value="1"/>
</dbReference>
<dbReference type="InterPro" id="IPR030217">
    <property type="entry name" value="NXF_fam"/>
</dbReference>
<dbReference type="InterPro" id="IPR032675">
    <property type="entry name" value="LRR_dom_sf"/>
</dbReference>
<feature type="compositionally biased region" description="Basic and acidic residues" evidence="8">
    <location>
        <begin position="844"/>
        <end position="857"/>
    </location>
</feature>
<feature type="region of interest" description="Disordered" evidence="8">
    <location>
        <begin position="828"/>
        <end position="857"/>
    </location>
</feature>
<sequence length="857" mass="95593">ERGLCPQTGASSPGAARGGAGRRGRHEGERSLACTQEPVGIHTQCSPKAKPVLRLAFGLLGAVFLVINTTGISSVPAALAQGRVCARASQGAPLVGGDVRLLRVAGHARSLPRGPPVPRLALHRGCPAPGVPSAPCPKQASVWEVDPGERRCDAISYGCLTMSGSIGNISLVANSGGSSYRKLRLLWLPEHSSLCLEEEADWHNNETNSPQRRPRCWGLFRRRFSNYSEQVSCDVRSYRQQDGDPAKSHAHLDTCIRYTPYAIPSCQQRGSFYKRDQGENMKGEQKSLESAIERKQDRSLANWFKIIIPFGIKYDEKWLLSLIQKECSIPFTPVRFQYEKMQAQFFVENASAAFALKNVNGKIWDKDNEKISIFVSPSDAPYSVQKQLKSGNSEQRKVMQMSHRLFLCIQTHPCLPINFHPPPPRTQGQTPPLTLQLPMNKLRDASLPPPSLGIRRCCVDPDLMAQDTAMALKPRNSMAASLQIHEENVPSLLPLNLSKKKPYQLGDMTDVIRNVSSIKTLNPSKREVNSAGELDGDKGLKLQDMSAERESLCTTFPDKSSNIRTRGKVGPVPLGADGSCRCPARSRHPDSQRTVVPYSAWVARETLTWDHPQCVNRTFIAVPGSNSSLCIVNDELFVRDPLYNDSQNGLFTPMPTPTCSLLRMPLQEQQEMAQAFTAQCGMKLEWPQKPCSKYALPIPVFAGLRVQVSRRISQRESLGGGDCKDRPRIMESKEEQVAKDLKMENTDKEHEKKDEKEHDANKGEPLALPLEAGEYSLPRGSRRRSRVRQPILQYRWEVIEGLGEPQARVKEENVEEVGEEVRQLMEKLREKQSSHSLRAVSTDPPHHDHHDEFCLMP</sequence>
<evidence type="ECO:0000313" key="11">
    <source>
        <dbReference type="EMBL" id="KAG8507995.1"/>
    </source>
</evidence>
<reference evidence="11" key="1">
    <citation type="journal article" date="2021" name="Evol. Appl.">
        <title>The genome of the Pyrenean desman and the effects of bottlenecks and inbreeding on the genomic landscape of an endangered species.</title>
        <authorList>
            <person name="Escoda L."/>
            <person name="Castresana J."/>
        </authorList>
    </citation>
    <scope>NUCLEOTIDE SEQUENCE</scope>
    <source>
        <strain evidence="11">IBE-C5619</strain>
    </source>
</reference>
<evidence type="ECO:0000256" key="8">
    <source>
        <dbReference type="SAM" id="MobiDB-lite"/>
    </source>
</evidence>
<accession>A0A8J6DHH6</accession>
<feature type="domain" description="NXF1/2/3/5-like leucine-rich repeat" evidence="10">
    <location>
        <begin position="451"/>
        <end position="573"/>
    </location>
</feature>
<dbReference type="Proteomes" id="UP000700334">
    <property type="component" value="Unassembled WGS sequence"/>
</dbReference>
<dbReference type="InterPro" id="IPR012677">
    <property type="entry name" value="Nucleotide-bd_a/b_plait_sf"/>
</dbReference>
<dbReference type="GO" id="GO:0005737">
    <property type="term" value="C:cytoplasm"/>
    <property type="evidence" value="ECO:0007669"/>
    <property type="project" value="UniProtKB-SubCell"/>
</dbReference>
<dbReference type="SUPFAM" id="SSF54427">
    <property type="entry name" value="NTF2-like"/>
    <property type="match status" value="1"/>
</dbReference>
<evidence type="ECO:0000256" key="2">
    <source>
        <dbReference type="ARBA" id="ARBA00004496"/>
    </source>
</evidence>
<evidence type="ECO:0000256" key="1">
    <source>
        <dbReference type="ARBA" id="ARBA00004123"/>
    </source>
</evidence>
<keyword evidence="7" id="KW-0539">Nucleus</keyword>
<gene>
    <name evidence="11" type="ORF">J0S82_017167</name>
</gene>
<dbReference type="Pfam" id="PF04538">
    <property type="entry name" value="BEX"/>
    <property type="match status" value="1"/>
</dbReference>
<comment type="similarity">
    <text evidence="3">Belongs to the NXF family.</text>
</comment>
<evidence type="ECO:0000256" key="3">
    <source>
        <dbReference type="ARBA" id="ARBA00009285"/>
    </source>
</evidence>